<sequence>MSTLEIIRLVNPVTGVLLRDDGMDPDVNDAISELLCGYYWDDEDALGPDCHLCGQSSVDESLEGEANNWNIKEEDRWKIGTLQCSYCFNFFHKNRFDCGSGLWVDFIPRAACSFFGIATISDFSAKGFPDVGTRRDDCVATFWLTSIAIEGAGNTSKG</sequence>
<organism evidence="1 2">
    <name type="scientific">Folsomia candida</name>
    <name type="common">Springtail</name>
    <dbReference type="NCBI Taxonomy" id="158441"/>
    <lineage>
        <taxon>Eukaryota</taxon>
        <taxon>Metazoa</taxon>
        <taxon>Ecdysozoa</taxon>
        <taxon>Arthropoda</taxon>
        <taxon>Hexapoda</taxon>
        <taxon>Collembola</taxon>
        <taxon>Entomobryomorpha</taxon>
        <taxon>Isotomoidea</taxon>
        <taxon>Isotomidae</taxon>
        <taxon>Proisotominae</taxon>
        <taxon>Folsomia</taxon>
    </lineage>
</organism>
<comment type="caution">
    <text evidence="1">The sequence shown here is derived from an EMBL/GenBank/DDBJ whole genome shotgun (WGS) entry which is preliminary data.</text>
</comment>
<dbReference type="AlphaFoldDB" id="A0A226E7Z6"/>
<dbReference type="EMBL" id="LNIX01000005">
    <property type="protein sequence ID" value="OXA53430.1"/>
    <property type="molecule type" value="Genomic_DNA"/>
</dbReference>
<dbReference type="Proteomes" id="UP000198287">
    <property type="component" value="Unassembled WGS sequence"/>
</dbReference>
<accession>A0A226E7Z6</accession>
<evidence type="ECO:0000313" key="1">
    <source>
        <dbReference type="EMBL" id="OXA53430.1"/>
    </source>
</evidence>
<protein>
    <submittedName>
        <fullName evidence="1">Uncharacterized protein</fullName>
    </submittedName>
</protein>
<proteinExistence type="predicted"/>
<name>A0A226E7Z6_FOLCA</name>
<evidence type="ECO:0000313" key="2">
    <source>
        <dbReference type="Proteomes" id="UP000198287"/>
    </source>
</evidence>
<keyword evidence="2" id="KW-1185">Reference proteome</keyword>
<reference evidence="1 2" key="1">
    <citation type="submission" date="2015-12" db="EMBL/GenBank/DDBJ databases">
        <title>The genome of Folsomia candida.</title>
        <authorList>
            <person name="Faddeeva A."/>
            <person name="Derks M.F."/>
            <person name="Anvar Y."/>
            <person name="Smit S."/>
            <person name="Van Straalen N."/>
            <person name="Roelofs D."/>
        </authorList>
    </citation>
    <scope>NUCLEOTIDE SEQUENCE [LARGE SCALE GENOMIC DNA]</scope>
    <source>
        <strain evidence="1 2">VU population</strain>
        <tissue evidence="1">Whole body</tissue>
    </source>
</reference>
<gene>
    <name evidence="1" type="ORF">Fcan01_11233</name>
</gene>